<dbReference type="GO" id="GO:0005694">
    <property type="term" value="C:chromosome"/>
    <property type="evidence" value="ECO:0007669"/>
    <property type="project" value="UniProtKB-SubCell"/>
</dbReference>
<feature type="region of interest" description="Disordered" evidence="9">
    <location>
        <begin position="404"/>
        <end position="426"/>
    </location>
</feature>
<feature type="domain" description="FHA" evidence="10">
    <location>
        <begin position="24"/>
        <end position="85"/>
    </location>
</feature>
<dbReference type="InterPro" id="IPR000253">
    <property type="entry name" value="FHA_dom"/>
</dbReference>
<reference evidence="12" key="2">
    <citation type="journal article" date="2021" name="Sci. Data">
        <title>Chromosome-scale genome sequencing, assembly and annotation of six genomes from subfamily Leishmaniinae.</title>
        <authorList>
            <person name="Almutairi H."/>
            <person name="Urbaniak M.D."/>
            <person name="Bates M.D."/>
            <person name="Jariyapan N."/>
            <person name="Kwakye-Nuako G."/>
            <person name="Thomaz Soccol V."/>
            <person name="Al-Salem W.S."/>
            <person name="Dillon R.J."/>
            <person name="Bates P.A."/>
            <person name="Gatherer D."/>
        </authorList>
    </citation>
    <scope>NUCLEOTIDE SEQUENCE [LARGE SCALE GENOMIC DNA]</scope>
</reference>
<dbReference type="PROSITE" id="PS50006">
    <property type="entry name" value="FHA_DOMAIN"/>
    <property type="match status" value="1"/>
</dbReference>
<feature type="compositionally biased region" description="Basic and acidic residues" evidence="9">
    <location>
        <begin position="752"/>
        <end position="764"/>
    </location>
</feature>
<evidence type="ECO:0000256" key="1">
    <source>
        <dbReference type="ARBA" id="ARBA00004123"/>
    </source>
</evidence>
<feature type="region of interest" description="Disordered" evidence="9">
    <location>
        <begin position="1073"/>
        <end position="1108"/>
    </location>
</feature>
<organism evidence="11 12">
    <name type="scientific">Leishmania orientalis</name>
    <dbReference type="NCBI Taxonomy" id="2249476"/>
    <lineage>
        <taxon>Eukaryota</taxon>
        <taxon>Discoba</taxon>
        <taxon>Euglenozoa</taxon>
        <taxon>Kinetoplastea</taxon>
        <taxon>Metakinetoplastina</taxon>
        <taxon>Trypanosomatida</taxon>
        <taxon>Trypanosomatidae</taxon>
        <taxon>Leishmaniinae</taxon>
        <taxon>Leishmania</taxon>
    </lineage>
</organism>
<dbReference type="EMBL" id="JAFHLR010000016">
    <property type="protein sequence ID" value="KAG5482314.1"/>
    <property type="molecule type" value="Genomic_DNA"/>
</dbReference>
<keyword evidence="3" id="KW-0158">Chromosome</keyword>
<evidence type="ECO:0000256" key="7">
    <source>
        <dbReference type="ARBA" id="ARBA00023306"/>
    </source>
</evidence>
<evidence type="ECO:0000313" key="12">
    <source>
        <dbReference type="Proteomes" id="UP000674143"/>
    </source>
</evidence>
<dbReference type="RefSeq" id="XP_067064320.1">
    <property type="nucleotide sequence ID" value="XM_067207506.1"/>
</dbReference>
<dbReference type="GO" id="GO:0007095">
    <property type="term" value="P:mitotic G2 DNA damage checkpoint signaling"/>
    <property type="evidence" value="ECO:0007669"/>
    <property type="project" value="InterPro"/>
</dbReference>
<feature type="region of interest" description="Disordered" evidence="9">
    <location>
        <begin position="619"/>
        <end position="797"/>
    </location>
</feature>
<feature type="compositionally biased region" description="Polar residues" evidence="9">
    <location>
        <begin position="1267"/>
        <end position="1285"/>
    </location>
</feature>
<dbReference type="InterPro" id="IPR040227">
    <property type="entry name" value="Nibrin-rel"/>
</dbReference>
<dbReference type="KEGG" id="loi:92361440"/>
<keyword evidence="5" id="KW-0234">DNA repair</keyword>
<evidence type="ECO:0000256" key="3">
    <source>
        <dbReference type="ARBA" id="ARBA00022454"/>
    </source>
</evidence>
<dbReference type="GO" id="GO:0000724">
    <property type="term" value="P:double-strand break repair via homologous recombination"/>
    <property type="evidence" value="ECO:0007669"/>
    <property type="project" value="TreeGrafter"/>
</dbReference>
<feature type="region of interest" description="Disordered" evidence="9">
    <location>
        <begin position="891"/>
        <end position="917"/>
    </location>
</feature>
<feature type="compositionally biased region" description="Polar residues" evidence="9">
    <location>
        <begin position="991"/>
        <end position="1000"/>
    </location>
</feature>
<feature type="compositionally biased region" description="Basic and acidic residues" evidence="9">
    <location>
        <begin position="1013"/>
        <end position="1025"/>
    </location>
</feature>
<dbReference type="CDD" id="cd22667">
    <property type="entry name" value="FHA_NBN"/>
    <property type="match status" value="1"/>
</dbReference>
<feature type="compositionally biased region" description="Low complexity" evidence="9">
    <location>
        <begin position="1027"/>
        <end position="1037"/>
    </location>
</feature>
<comment type="caution">
    <text evidence="11">The sequence shown here is derived from an EMBL/GenBank/DDBJ whole genome shotgun (WGS) entry which is preliminary data.</text>
</comment>
<feature type="region of interest" description="Disordered" evidence="9">
    <location>
        <begin position="1253"/>
        <end position="1285"/>
    </location>
</feature>
<evidence type="ECO:0000256" key="8">
    <source>
        <dbReference type="ARBA" id="ARBA00044757"/>
    </source>
</evidence>
<dbReference type="InterPro" id="IPR008984">
    <property type="entry name" value="SMAD_FHA_dom_sf"/>
</dbReference>
<evidence type="ECO:0000256" key="4">
    <source>
        <dbReference type="ARBA" id="ARBA00022763"/>
    </source>
</evidence>
<keyword evidence="6" id="KW-0539">Nucleus</keyword>
<comment type="similarity">
    <text evidence="8">Belongs to the Nibrin family.</text>
</comment>
<dbReference type="Pfam" id="PF00498">
    <property type="entry name" value="FHA"/>
    <property type="match status" value="1"/>
</dbReference>
<dbReference type="PANTHER" id="PTHR12162">
    <property type="entry name" value="NIBRIN-RELATED"/>
    <property type="match status" value="1"/>
</dbReference>
<feature type="region of interest" description="Disordered" evidence="9">
    <location>
        <begin position="500"/>
        <end position="527"/>
    </location>
</feature>
<dbReference type="GO" id="GO:0003684">
    <property type="term" value="F:damaged DNA binding"/>
    <property type="evidence" value="ECO:0007669"/>
    <property type="project" value="TreeGrafter"/>
</dbReference>
<evidence type="ECO:0000256" key="9">
    <source>
        <dbReference type="SAM" id="MobiDB-lite"/>
    </source>
</evidence>
<protein>
    <recommendedName>
        <fullName evidence="10">FHA domain-containing protein</fullName>
    </recommendedName>
</protein>
<dbReference type="FunFam" id="2.60.200.20:FF:000017">
    <property type="entry name" value="Nibrin"/>
    <property type="match status" value="1"/>
</dbReference>
<comment type="subcellular location">
    <subcellularLocation>
        <location evidence="2">Chromosome</location>
    </subcellularLocation>
    <subcellularLocation>
        <location evidence="1">Nucleus</location>
    </subcellularLocation>
</comment>
<feature type="compositionally biased region" description="Low complexity" evidence="9">
    <location>
        <begin position="679"/>
        <end position="697"/>
    </location>
</feature>
<dbReference type="SMART" id="SM00240">
    <property type="entry name" value="FHA"/>
    <property type="match status" value="1"/>
</dbReference>
<reference evidence="12" key="1">
    <citation type="journal article" date="2021" name="Microbiol. Resour. Announc.">
        <title>LGAAP: Leishmaniinae Genome Assembly and Annotation Pipeline.</title>
        <authorList>
            <person name="Almutairi H."/>
            <person name="Urbaniak M.D."/>
            <person name="Bates M.D."/>
            <person name="Jariyapan N."/>
            <person name="Kwakye-Nuako G."/>
            <person name="Thomaz-Soccol V."/>
            <person name="Al-Salem W.S."/>
            <person name="Dillon R.J."/>
            <person name="Bates P.A."/>
            <person name="Gatherer D."/>
        </authorList>
    </citation>
    <scope>NUCLEOTIDE SEQUENCE [LARGE SCALE GENOMIC DNA]</scope>
</reference>
<sequence length="1285" mass="137102">MYLLEVNFGDGEIHRHFLLPGQTYTMGRKQCRILLPAAEPSISRHHATIFVAPMPRYSVLDPSAQLEVRIEDVSKHGTFVDRERIGKNNSRFLYPEDRIRLGLRITARILPVVLVLAISPDLTDESLDMVLDACVRMGALVVEDTIPAPLRYYEQHTNCIGFLYVAEDCFRMEETIMAALGYGYTLVTPHYIASLARSLEKKDTLMPGEFPSPSSPSPASPALRSVHYRRPAQTFLSVTEFLSVGRPTVSTVFRGCTFVLLEGALEETYSEVLRLGGGTVEAVAPDAVAAWRCRQSSSPPLPLTTIVLVGDADFRSVSDEVIERGGDGGAFSTKHARPVMCGYLTMYKYGVCLIPEENVHLALYRNDAKELNMKVKSRYLQRATDDVLADTSLLPVGDGPWDTGSATVTDVSSTSHRGSTIRVSESPTNTSLLSVTAIDPSPIATRRSRETFFGAENALIVSEKNAIAEATASAATAAVTDPTEKVGSCGSSRAASPTLVSSFHSDHTNGSVSASSQPSSTAPATSSCGGIGCLSPHTEALSITSAAAAPPPAPLDGTCHTVDTLSSVPLSLTTSDATIESSSAGAGGGGRGTALRCEEKFTDISSVTVAATVLGTVSASQRSSINAVRRNSHPFSLSARTRNGGEGSDEEEENTKKSTGGALEPEGAESLPGRPRSFSSSMRRTGGGLLRSSQGRSPTVPPLRSEELVRTRSRGGSGPLSSGTATAGSPRVHQPSGTVEERRSLRLQTSSEEPRDDSALEEWRRRKRAGATESFAASGAMPPLPPSTSTSPTATGPKAKIAATVTVMQRAGQPKSAAAQAALAAAALAGEAASSKPQEREQATGSATAKGRDVTQQVLSIRRGEQCLVNSPALSPRYGFLRVNSYVDPVHSDGRHGGEPFTCSQHSARNQPERHTTPERDIVVHTASQVGASSARQRVEAVRIGSGLERCMSLSRDFGPSFSCHAEFPENGADNTGNRSSFVRRESVSSANRPPSTNGTGPIITRIASLAFERTESSRLRERATPRRLTTPRTSSSVLCNRSTQAYNSSQRYRSPLATADDCTPIENIGDVADGGGGNASARRCSTRRRRGSPAHGSGNPSVPSLRLSAPGQILGLRSGNVTSARATKSDATSEAYSRIDEGLRSHCQGFMSKFLDDFMSETERTARHVTRQAYMDSASRQMLEEGAERVLECLNYISTVEPDIPAMYSTSTTRAACHQVRQKSQYTLSKIKGCYRAVNCKAPLVVSRAGAALSKRTMPSRHQKRSFSVTGGAQAGQSRRTSAF</sequence>
<feature type="compositionally biased region" description="Low complexity" evidence="9">
    <location>
        <begin position="787"/>
        <end position="797"/>
    </location>
</feature>
<keyword evidence="4" id="KW-0227">DNA damage</keyword>
<dbReference type="Gene3D" id="2.60.200.20">
    <property type="match status" value="1"/>
</dbReference>
<gene>
    <name evidence="11" type="ORF">LSCM4_05567</name>
</gene>
<keyword evidence="12" id="KW-1185">Reference proteome</keyword>
<dbReference type="SUPFAM" id="SSF49879">
    <property type="entry name" value="SMAD/FHA domain"/>
    <property type="match status" value="1"/>
</dbReference>
<feature type="compositionally biased region" description="Low complexity" evidence="9">
    <location>
        <begin position="511"/>
        <end position="527"/>
    </location>
</feature>
<name>A0A836KNX8_9TRYP</name>
<evidence type="ECO:0000256" key="6">
    <source>
        <dbReference type="ARBA" id="ARBA00023242"/>
    </source>
</evidence>
<feature type="region of interest" description="Disordered" evidence="9">
    <location>
        <begin position="831"/>
        <end position="853"/>
    </location>
</feature>
<evidence type="ECO:0000256" key="2">
    <source>
        <dbReference type="ARBA" id="ARBA00004286"/>
    </source>
</evidence>
<dbReference type="GeneID" id="92361440"/>
<accession>A0A836KNX8</accession>
<feature type="region of interest" description="Disordered" evidence="9">
    <location>
        <begin position="969"/>
        <end position="1038"/>
    </location>
</feature>
<evidence type="ECO:0000256" key="5">
    <source>
        <dbReference type="ARBA" id="ARBA00023204"/>
    </source>
</evidence>
<proteinExistence type="inferred from homology"/>
<dbReference type="PANTHER" id="PTHR12162:SF0">
    <property type="entry name" value="NIBRIN"/>
    <property type="match status" value="1"/>
</dbReference>
<evidence type="ECO:0000259" key="10">
    <source>
        <dbReference type="PROSITE" id="PS50006"/>
    </source>
</evidence>
<evidence type="ECO:0000313" key="11">
    <source>
        <dbReference type="EMBL" id="KAG5482314.1"/>
    </source>
</evidence>
<dbReference type="GO" id="GO:0030870">
    <property type="term" value="C:Mre11 complex"/>
    <property type="evidence" value="ECO:0007669"/>
    <property type="project" value="InterPro"/>
</dbReference>
<keyword evidence="7" id="KW-0131">Cell cycle</keyword>
<dbReference type="Proteomes" id="UP000674143">
    <property type="component" value="Unassembled WGS sequence"/>
</dbReference>